<dbReference type="AlphaFoldDB" id="A0AA38I1M7"/>
<dbReference type="Gene3D" id="1.10.10.10">
    <property type="entry name" value="Winged helix-like DNA-binding domain superfamily/Winged helix DNA-binding domain"/>
    <property type="match status" value="1"/>
</dbReference>
<organism evidence="19 20">
    <name type="scientific">Zophobas morio</name>
    <dbReference type="NCBI Taxonomy" id="2755281"/>
    <lineage>
        <taxon>Eukaryota</taxon>
        <taxon>Metazoa</taxon>
        <taxon>Ecdysozoa</taxon>
        <taxon>Arthropoda</taxon>
        <taxon>Hexapoda</taxon>
        <taxon>Insecta</taxon>
        <taxon>Pterygota</taxon>
        <taxon>Neoptera</taxon>
        <taxon>Endopterygota</taxon>
        <taxon>Coleoptera</taxon>
        <taxon>Polyphaga</taxon>
        <taxon>Cucujiformia</taxon>
        <taxon>Tenebrionidae</taxon>
        <taxon>Zophobas</taxon>
    </lineage>
</organism>
<dbReference type="Pfam" id="PF07574">
    <property type="entry name" value="SMC_Nse1"/>
    <property type="match status" value="1"/>
</dbReference>
<keyword evidence="14 16" id="KW-0539">Nucleus</keyword>
<dbReference type="GO" id="GO:0008270">
    <property type="term" value="F:zinc ion binding"/>
    <property type="evidence" value="ECO:0007669"/>
    <property type="project" value="UniProtKB-KW"/>
</dbReference>
<dbReference type="PANTHER" id="PTHR20973">
    <property type="entry name" value="NON-SMC ELEMENT 1-RELATED"/>
    <property type="match status" value="1"/>
</dbReference>
<evidence type="ECO:0000256" key="4">
    <source>
        <dbReference type="ARBA" id="ARBA00012483"/>
    </source>
</evidence>
<dbReference type="InterPro" id="IPR011513">
    <property type="entry name" value="Nse1"/>
</dbReference>
<dbReference type="SUPFAM" id="SSF57850">
    <property type="entry name" value="RING/U-box"/>
    <property type="match status" value="1"/>
</dbReference>
<dbReference type="Proteomes" id="UP001168821">
    <property type="component" value="Unassembled WGS sequence"/>
</dbReference>
<evidence type="ECO:0000256" key="16">
    <source>
        <dbReference type="RuleBase" id="RU368018"/>
    </source>
</evidence>
<feature type="region of interest" description="Disordered" evidence="17">
    <location>
        <begin position="225"/>
        <end position="245"/>
    </location>
</feature>
<evidence type="ECO:0000256" key="15">
    <source>
        <dbReference type="PROSITE-ProRule" id="PRU00175"/>
    </source>
</evidence>
<dbReference type="InterPro" id="IPR013083">
    <property type="entry name" value="Znf_RING/FYVE/PHD"/>
</dbReference>
<evidence type="ECO:0000256" key="17">
    <source>
        <dbReference type="SAM" id="MobiDB-lite"/>
    </source>
</evidence>
<keyword evidence="8 16" id="KW-0227">DNA damage</keyword>
<dbReference type="PROSITE" id="PS50089">
    <property type="entry name" value="ZF_RING_2"/>
    <property type="match status" value="1"/>
</dbReference>
<evidence type="ECO:0000256" key="14">
    <source>
        <dbReference type="ARBA" id="ARBA00023242"/>
    </source>
</evidence>
<sequence length="245" mass="28098">MGTAFNNTHRYFTQFMLSNGIVTLDNAMKFFEEISPERNTLAFLKTLVIEINREICKQSFKIATTICEITGDKVFVWLNTKSDEVSRLQVGFSAVELEYFHAILQEIVTSEDHVIQYPRAINIASTLTATLSRDNGEKALIRWIKGGYYVKQDERVFLGPRTILEFTTFLRTNTENCSCDLCSELVFVGETCNSCSKTFHKLCINKYLQNQQSCPSCRNTWGDPNSTMDVDSDADPRPSRRRRHN</sequence>
<evidence type="ECO:0000313" key="19">
    <source>
        <dbReference type="EMBL" id="KAJ3647584.1"/>
    </source>
</evidence>
<evidence type="ECO:0000259" key="18">
    <source>
        <dbReference type="PROSITE" id="PS50089"/>
    </source>
</evidence>
<comment type="caution">
    <text evidence="19">The sequence shown here is derived from an EMBL/GenBank/DDBJ whole genome shotgun (WGS) entry which is preliminary data.</text>
</comment>
<evidence type="ECO:0000256" key="10">
    <source>
        <dbReference type="ARBA" id="ARBA00022786"/>
    </source>
</evidence>
<feature type="domain" description="RING-type" evidence="18">
    <location>
        <begin position="179"/>
        <end position="218"/>
    </location>
</feature>
<dbReference type="GO" id="GO:0030915">
    <property type="term" value="C:Smc5-Smc6 complex"/>
    <property type="evidence" value="ECO:0007669"/>
    <property type="project" value="UniProtKB-UniRule"/>
</dbReference>
<keyword evidence="10 16" id="KW-0833">Ubl conjugation pathway</keyword>
<dbReference type="Pfam" id="PF08746">
    <property type="entry name" value="zf-RING-like"/>
    <property type="match status" value="1"/>
</dbReference>
<dbReference type="GO" id="GO:0061630">
    <property type="term" value="F:ubiquitin protein ligase activity"/>
    <property type="evidence" value="ECO:0007669"/>
    <property type="project" value="UniProtKB-EC"/>
</dbReference>
<dbReference type="GO" id="GO:0005634">
    <property type="term" value="C:nucleus"/>
    <property type="evidence" value="ECO:0007669"/>
    <property type="project" value="UniProtKB-SubCell"/>
</dbReference>
<gene>
    <name evidence="19" type="ORF">Zmor_019455</name>
</gene>
<evidence type="ECO:0000256" key="12">
    <source>
        <dbReference type="ARBA" id="ARBA00023172"/>
    </source>
</evidence>
<evidence type="ECO:0000256" key="2">
    <source>
        <dbReference type="ARBA" id="ARBA00004123"/>
    </source>
</evidence>
<keyword evidence="12 16" id="KW-0233">DNA recombination</keyword>
<dbReference type="EMBL" id="JALNTZ010000006">
    <property type="protein sequence ID" value="KAJ3647584.1"/>
    <property type="molecule type" value="Genomic_DNA"/>
</dbReference>
<comment type="catalytic activity">
    <reaction evidence="1 16">
        <text>S-ubiquitinyl-[E2 ubiquitin-conjugating enzyme]-L-cysteine + [acceptor protein]-L-lysine = [E2 ubiquitin-conjugating enzyme]-L-cysteine + N(6)-ubiquitinyl-[acceptor protein]-L-lysine.</text>
        <dbReference type="EC" id="2.3.2.27"/>
    </reaction>
</comment>
<dbReference type="PANTHER" id="PTHR20973:SF0">
    <property type="entry name" value="NON-STRUCTURAL MAINTENANCE OF CHROMOSOMES ELEMENT 1 HOMOLOG"/>
    <property type="match status" value="1"/>
</dbReference>
<evidence type="ECO:0000313" key="20">
    <source>
        <dbReference type="Proteomes" id="UP001168821"/>
    </source>
</evidence>
<comment type="subcellular location">
    <subcellularLocation>
        <location evidence="2 16">Nucleus</location>
    </subcellularLocation>
</comment>
<keyword evidence="6 16" id="KW-0808">Transferase</keyword>
<name>A0AA38I1M7_9CUCU</name>
<keyword evidence="9 15" id="KW-0863">Zinc-finger</keyword>
<dbReference type="InterPro" id="IPR014857">
    <property type="entry name" value="Nse1_RING_C4HC3-type"/>
</dbReference>
<keyword evidence="20" id="KW-1185">Reference proteome</keyword>
<keyword evidence="13 16" id="KW-0234">DNA repair</keyword>
<comment type="similarity">
    <text evidence="3 16">Belongs to the NSE1 family.</text>
</comment>
<evidence type="ECO:0000256" key="5">
    <source>
        <dbReference type="ARBA" id="ARBA00019422"/>
    </source>
</evidence>
<keyword evidence="7 16" id="KW-0479">Metal-binding</keyword>
<dbReference type="InterPro" id="IPR001841">
    <property type="entry name" value="Znf_RING"/>
</dbReference>
<evidence type="ECO:0000256" key="1">
    <source>
        <dbReference type="ARBA" id="ARBA00000900"/>
    </source>
</evidence>
<evidence type="ECO:0000256" key="13">
    <source>
        <dbReference type="ARBA" id="ARBA00023204"/>
    </source>
</evidence>
<evidence type="ECO:0000256" key="9">
    <source>
        <dbReference type="ARBA" id="ARBA00022771"/>
    </source>
</evidence>
<evidence type="ECO:0000256" key="6">
    <source>
        <dbReference type="ARBA" id="ARBA00022679"/>
    </source>
</evidence>
<dbReference type="InterPro" id="IPR036388">
    <property type="entry name" value="WH-like_DNA-bd_sf"/>
</dbReference>
<keyword evidence="11 16" id="KW-0862">Zinc</keyword>
<reference evidence="19" key="1">
    <citation type="journal article" date="2023" name="G3 (Bethesda)">
        <title>Whole genome assemblies of Zophobas morio and Tenebrio molitor.</title>
        <authorList>
            <person name="Kaur S."/>
            <person name="Stinson S.A."/>
            <person name="diCenzo G.C."/>
        </authorList>
    </citation>
    <scope>NUCLEOTIDE SEQUENCE</scope>
    <source>
        <strain evidence="19">QUZm001</strain>
    </source>
</reference>
<dbReference type="Gene3D" id="3.90.1150.220">
    <property type="match status" value="1"/>
</dbReference>
<comment type="subunit">
    <text evidence="16">Component of the Smc5-Smc6 complex.</text>
</comment>
<evidence type="ECO:0000256" key="3">
    <source>
        <dbReference type="ARBA" id="ARBA00010258"/>
    </source>
</evidence>
<dbReference type="GO" id="GO:0000724">
    <property type="term" value="P:double-strand break repair via homologous recombination"/>
    <property type="evidence" value="ECO:0007669"/>
    <property type="project" value="TreeGrafter"/>
</dbReference>
<dbReference type="EC" id="2.3.2.27" evidence="4 16"/>
<accession>A0AA38I1M7</accession>
<dbReference type="Gene3D" id="3.30.40.10">
    <property type="entry name" value="Zinc/RING finger domain, C3HC4 (zinc finger)"/>
    <property type="match status" value="1"/>
</dbReference>
<evidence type="ECO:0000256" key="7">
    <source>
        <dbReference type="ARBA" id="ARBA00022723"/>
    </source>
</evidence>
<protein>
    <recommendedName>
        <fullName evidence="5 16">Non-structural maintenance of chromosomes element 1 homolog</fullName>
        <ecNumber evidence="4 16">2.3.2.27</ecNumber>
    </recommendedName>
</protein>
<evidence type="ECO:0000256" key="8">
    <source>
        <dbReference type="ARBA" id="ARBA00022763"/>
    </source>
</evidence>
<evidence type="ECO:0000256" key="11">
    <source>
        <dbReference type="ARBA" id="ARBA00022833"/>
    </source>
</evidence>
<proteinExistence type="inferred from homology"/>